<feature type="transmembrane region" description="Helical" evidence="7">
    <location>
        <begin position="409"/>
        <end position="431"/>
    </location>
</feature>
<keyword evidence="5 7" id="KW-1133">Transmembrane helix</keyword>
<feature type="transmembrane region" description="Helical" evidence="7">
    <location>
        <begin position="117"/>
        <end position="135"/>
    </location>
</feature>
<dbReference type="InterPro" id="IPR010227">
    <property type="entry name" value="NADH_Q_OxRdtase_chainM/4"/>
</dbReference>
<evidence type="ECO:0000313" key="9">
    <source>
        <dbReference type="EMBL" id="AOY40383.1"/>
    </source>
</evidence>
<comment type="catalytic activity">
    <reaction evidence="7">
        <text>a ubiquinone + NADH + 5 H(+)(in) = a ubiquinol + NAD(+) + 4 H(+)(out)</text>
        <dbReference type="Rhea" id="RHEA:29091"/>
        <dbReference type="Rhea" id="RHEA-COMP:9565"/>
        <dbReference type="Rhea" id="RHEA-COMP:9566"/>
        <dbReference type="ChEBI" id="CHEBI:15378"/>
        <dbReference type="ChEBI" id="CHEBI:16389"/>
        <dbReference type="ChEBI" id="CHEBI:17976"/>
        <dbReference type="ChEBI" id="CHEBI:57540"/>
        <dbReference type="ChEBI" id="CHEBI:57945"/>
        <dbReference type="EC" id="7.1.1.2"/>
    </reaction>
</comment>
<dbReference type="InterPro" id="IPR003918">
    <property type="entry name" value="NADH_UbQ_OxRdtase"/>
</dbReference>
<dbReference type="GO" id="GO:0042773">
    <property type="term" value="P:ATP synthesis coupled electron transport"/>
    <property type="evidence" value="ECO:0007669"/>
    <property type="project" value="InterPro"/>
</dbReference>
<feature type="transmembrane region" description="Helical" evidence="7">
    <location>
        <begin position="77"/>
        <end position="105"/>
    </location>
</feature>
<dbReference type="RefSeq" id="YP_009317765.1">
    <property type="nucleotide sequence ID" value="NC_031848.1"/>
</dbReference>
<keyword evidence="6 7" id="KW-0472">Membrane</keyword>
<organism evidence="9">
    <name type="scientific">Navicula ramosissima</name>
    <dbReference type="NCBI Taxonomy" id="265559"/>
    <lineage>
        <taxon>Eukaryota</taxon>
        <taxon>Sar</taxon>
        <taxon>Stramenopiles</taxon>
        <taxon>Ochrophyta</taxon>
        <taxon>Bacillariophyta</taxon>
        <taxon>Bacillariophyceae</taxon>
        <taxon>Bacillariophycidae</taxon>
        <taxon>Naviculales</taxon>
        <taxon>Naviculaceae</taxon>
        <taxon>Navicula</taxon>
    </lineage>
</organism>
<evidence type="ECO:0000256" key="3">
    <source>
        <dbReference type="ARBA" id="ARBA00009025"/>
    </source>
</evidence>
<dbReference type="GO" id="GO:0008137">
    <property type="term" value="F:NADH dehydrogenase (ubiquinone) activity"/>
    <property type="evidence" value="ECO:0007669"/>
    <property type="project" value="UniProtKB-UniRule"/>
</dbReference>
<dbReference type="GO" id="GO:0048039">
    <property type="term" value="F:ubiquinone binding"/>
    <property type="evidence" value="ECO:0007669"/>
    <property type="project" value="TreeGrafter"/>
</dbReference>
<keyword evidence="7" id="KW-0830">Ubiquinone</keyword>
<evidence type="ECO:0000256" key="7">
    <source>
        <dbReference type="RuleBase" id="RU003297"/>
    </source>
</evidence>
<evidence type="ECO:0000256" key="1">
    <source>
        <dbReference type="ARBA" id="ARBA00003257"/>
    </source>
</evidence>
<comment type="function">
    <text evidence="7">Core subunit of the mitochondrial membrane respiratory chain NADH dehydrogenase (Complex I) which catalyzes electron transfer from NADH through the respiratory chain, using ubiquinone as an electron acceptor. Essential for the catalytic activity and assembly of complex I.</text>
</comment>
<accession>A0A343A6U5</accession>
<dbReference type="GO" id="GO:0015990">
    <property type="term" value="P:electron transport coupled proton transport"/>
    <property type="evidence" value="ECO:0007669"/>
    <property type="project" value="TreeGrafter"/>
</dbReference>
<protein>
    <recommendedName>
        <fullName evidence="7">NADH-ubiquinone oxidoreductase chain 4</fullName>
        <ecNumber evidence="7">7.1.1.2</ecNumber>
    </recommendedName>
</protein>
<reference evidence="9" key="1">
    <citation type="journal article" date="2016" name="Mitochondrial DNA Part B Resour">
        <title>Complete mitochondrial genome of biraphid benthic diatom, Navicula ramosissima (Naviculales, Bacillariophyceae).</title>
        <authorList>
            <person name="An S.M."/>
            <person name="Noh J.H."/>
            <person name="Lee H.R."/>
            <person name="Choi D.H."/>
            <person name="Lee J.H."/>
            <person name="Yang E.C."/>
        </authorList>
    </citation>
    <scope>NUCLEOTIDE SEQUENCE</scope>
</reference>
<dbReference type="GO" id="GO:0031966">
    <property type="term" value="C:mitochondrial membrane"/>
    <property type="evidence" value="ECO:0007669"/>
    <property type="project" value="UniProtKB-SubCell"/>
</dbReference>
<evidence type="ECO:0000256" key="2">
    <source>
        <dbReference type="ARBA" id="ARBA00004141"/>
    </source>
</evidence>
<evidence type="ECO:0000259" key="8">
    <source>
        <dbReference type="Pfam" id="PF00361"/>
    </source>
</evidence>
<feature type="transmembrane region" description="Helical" evidence="7">
    <location>
        <begin position="455"/>
        <end position="476"/>
    </location>
</feature>
<feature type="transmembrane region" description="Helical" evidence="7">
    <location>
        <begin position="306"/>
        <end position="327"/>
    </location>
</feature>
<feature type="transmembrane region" description="Helical" evidence="7">
    <location>
        <begin position="38"/>
        <end position="57"/>
    </location>
</feature>
<keyword evidence="7 9" id="KW-0496">Mitochondrion</keyword>
<name>A0A343A6U5_9STRA</name>
<geneLocation type="mitochondrion" evidence="9"/>
<evidence type="ECO:0000256" key="4">
    <source>
        <dbReference type="ARBA" id="ARBA00022692"/>
    </source>
</evidence>
<dbReference type="NCBIfam" id="TIGR01972">
    <property type="entry name" value="NDH_I_M"/>
    <property type="match status" value="1"/>
</dbReference>
<comment type="function">
    <text evidence="1">Core subunit of the mitochondrial membrane respiratory chain NADH dehydrogenase (Complex I) that is believed to belong to the minimal assembly required for catalysis. Complex I functions in the transfer of electrons from NADH to the respiratory chain. The immediate electron acceptor for the enzyme is believed to be ubiquinone.</text>
</comment>
<dbReference type="PANTHER" id="PTHR43507:SF1">
    <property type="entry name" value="NADH-UBIQUINONE OXIDOREDUCTASE CHAIN 4"/>
    <property type="match status" value="1"/>
</dbReference>
<dbReference type="InterPro" id="IPR001750">
    <property type="entry name" value="ND/Mrp_TM"/>
</dbReference>
<dbReference type="AlphaFoldDB" id="A0A343A6U5"/>
<feature type="transmembrane region" description="Helical" evidence="7">
    <location>
        <begin position="366"/>
        <end position="389"/>
    </location>
</feature>
<dbReference type="Pfam" id="PF00361">
    <property type="entry name" value="Proton_antipo_M"/>
    <property type="match status" value="1"/>
</dbReference>
<feature type="domain" description="NADH:quinone oxidoreductase/Mrp antiporter transmembrane" evidence="8">
    <location>
        <begin position="136"/>
        <end position="415"/>
    </location>
</feature>
<dbReference type="GeneID" id="30218230"/>
<feature type="transmembrane region" description="Helical" evidence="7">
    <location>
        <begin position="273"/>
        <end position="294"/>
    </location>
</feature>
<sequence length="492" mass="56047">MFYRMFESLLVNIAMLPLLGILLLILTPHKNFKMLKLIALNFSSLPLIGSLVLWFFFKDFLGQFQFVTKLYWFSSLNINVALGIDGISLFFLILTTLLIPICILLSWGSVKKDLKEYLIAFLFLEFFLILVFGILDLLLFYIFFESVLIPMFLIIGIWGSRERKILASYYFFLYTLFGSVIMLLAIVYIYYQVGTTDYEMLLTFSFSEFEQKFLWFAFFLAFAGKVPMLPVHLWLPEAHVEAPTAGSVILAGVLLKLGTYGLIRYSIPLFPNASFFFTPFVYTLSVIGIIYTSFTAIRQSDFKRIIAYTSIAHMNLVIIGIFSFNMIGLEGAIFQSLSHGFVASALFLVIGIVYDRYHTRIVKYYSGLASVMPLYILIFVFFTMANISFPGTSSFVGEFLILTGSFKCSTSVTFLGATGVILGGAYSLWLLNRIAFGNMKIQYCEKFLDINKREFMCFLPLILGTLFLGICPNIVLSSLKSNVNYLIEVIYF</sequence>
<feature type="transmembrane region" description="Helical" evidence="7">
    <location>
        <begin position="6"/>
        <end position="26"/>
    </location>
</feature>
<feature type="transmembrane region" description="Helical" evidence="7">
    <location>
        <begin position="141"/>
        <end position="159"/>
    </location>
</feature>
<keyword evidence="4 7" id="KW-0812">Transmembrane</keyword>
<proteinExistence type="inferred from homology"/>
<keyword evidence="7" id="KW-0813">Transport</keyword>
<gene>
    <name evidence="9" type="primary">nad4</name>
    <name evidence="9" type="ORF">Nram.m57</name>
</gene>
<keyword evidence="7" id="KW-0679">Respiratory chain</keyword>
<dbReference type="PRINTS" id="PR01437">
    <property type="entry name" value="NUOXDRDTASE4"/>
</dbReference>
<feature type="transmembrane region" description="Helical" evidence="7">
    <location>
        <begin position="171"/>
        <end position="193"/>
    </location>
</feature>
<feature type="transmembrane region" description="Helical" evidence="7">
    <location>
        <begin position="247"/>
        <end position="267"/>
    </location>
</feature>
<evidence type="ECO:0000256" key="6">
    <source>
        <dbReference type="ARBA" id="ARBA00023136"/>
    </source>
</evidence>
<comment type="similarity">
    <text evidence="3 7">Belongs to the complex I subunit 4 family.</text>
</comment>
<keyword evidence="7" id="KW-0249">Electron transport</keyword>
<evidence type="ECO:0000256" key="5">
    <source>
        <dbReference type="ARBA" id="ARBA00022989"/>
    </source>
</evidence>
<feature type="transmembrane region" description="Helical" evidence="7">
    <location>
        <begin position="333"/>
        <end position="354"/>
    </location>
</feature>
<comment type="subcellular location">
    <subcellularLocation>
        <location evidence="2">Membrane</location>
        <topology evidence="2">Multi-pass membrane protein</topology>
    </subcellularLocation>
    <subcellularLocation>
        <location evidence="7">Mitochondrion membrane</location>
        <topology evidence="7">Multi-pass membrane protein</topology>
    </subcellularLocation>
</comment>
<dbReference type="EMBL" id="KX343079">
    <property type="protein sequence ID" value="AOY40383.1"/>
    <property type="molecule type" value="Genomic_DNA"/>
</dbReference>
<feature type="transmembrane region" description="Helical" evidence="7">
    <location>
        <begin position="213"/>
        <end position="235"/>
    </location>
</feature>
<keyword evidence="7" id="KW-0520">NAD</keyword>
<dbReference type="EC" id="7.1.1.2" evidence="7"/>
<dbReference type="GO" id="GO:0003954">
    <property type="term" value="F:NADH dehydrogenase activity"/>
    <property type="evidence" value="ECO:0007669"/>
    <property type="project" value="TreeGrafter"/>
</dbReference>
<dbReference type="PANTHER" id="PTHR43507">
    <property type="entry name" value="NADH-UBIQUINONE OXIDOREDUCTASE CHAIN 4"/>
    <property type="match status" value="1"/>
</dbReference>